<reference evidence="4 5" key="1">
    <citation type="submission" date="2017-11" db="EMBL/GenBank/DDBJ databases">
        <title>De novo assembly and phasing of dikaryotic genomes from two isolates of Puccinia coronata f. sp. avenae, the causal agent of oat crown rust.</title>
        <authorList>
            <person name="Miller M.E."/>
            <person name="Zhang Y."/>
            <person name="Omidvar V."/>
            <person name="Sperschneider J."/>
            <person name="Schwessinger B."/>
            <person name="Raley C."/>
            <person name="Palmer J.M."/>
            <person name="Garnica D."/>
            <person name="Upadhyaya N."/>
            <person name="Rathjen J."/>
            <person name="Taylor J.M."/>
            <person name="Park R.F."/>
            <person name="Dodds P.N."/>
            <person name="Hirsch C.D."/>
            <person name="Kianian S.F."/>
            <person name="Figueroa M."/>
        </authorList>
    </citation>
    <scope>NUCLEOTIDE SEQUENCE [LARGE SCALE GENOMIC DNA]</scope>
    <source>
        <strain evidence="2">12NC29</strain>
        <strain evidence="3">12SD80</strain>
    </source>
</reference>
<feature type="compositionally biased region" description="Polar residues" evidence="1">
    <location>
        <begin position="173"/>
        <end position="186"/>
    </location>
</feature>
<evidence type="ECO:0000313" key="4">
    <source>
        <dbReference type="Proteomes" id="UP000235388"/>
    </source>
</evidence>
<feature type="compositionally biased region" description="Acidic residues" evidence="1">
    <location>
        <begin position="268"/>
        <end position="278"/>
    </location>
</feature>
<proteinExistence type="predicted"/>
<sequence length="335" mass="37880">MGLTQTIVQRATHERIKAEVIYGWNVQEIAIMRKVGPKHALEPSGSAQGRTAAVSQTHTDLWMPFPVLRLPQKNSSFRKLWRLIYTGTPSTLYLIAKLNNMEPSNNSSVQYTQFPTYRRSLLFRPSMTHSFTDGNLYGSREQEYQPFQSPSKRNPSLLHPSKHYRTPLKPYLSPQSPAPSSISRQSMIKDSESRLRKNLSDLESRRDDFSRTSIKSSSSPSPLSSLFLPHQSKKPSAGVEAKTPERNKHKFDNEILAIFLKNNGGYLDDSDSSDDEPDCPNQKPPRFSYSRSSLAGPTKQQIAENGRTHLNRAQPIRRTAATNALNRRSLSLNVL</sequence>
<feature type="compositionally biased region" description="Polar residues" evidence="1">
    <location>
        <begin position="145"/>
        <end position="154"/>
    </location>
</feature>
<dbReference type="EMBL" id="PGCJ01000933">
    <property type="protein sequence ID" value="PLW13995.1"/>
    <property type="molecule type" value="Genomic_DNA"/>
</dbReference>
<dbReference type="AlphaFoldDB" id="A0A2N5SL90"/>
<name>A0A2N5SL90_9BASI</name>
<evidence type="ECO:0000313" key="2">
    <source>
        <dbReference type="EMBL" id="PLW13995.1"/>
    </source>
</evidence>
<feature type="compositionally biased region" description="Polar residues" evidence="1">
    <location>
        <begin position="289"/>
        <end position="300"/>
    </location>
</feature>
<evidence type="ECO:0000313" key="5">
    <source>
        <dbReference type="Proteomes" id="UP000235392"/>
    </source>
</evidence>
<feature type="compositionally biased region" description="Basic and acidic residues" evidence="1">
    <location>
        <begin position="187"/>
        <end position="210"/>
    </location>
</feature>
<keyword evidence="4" id="KW-1185">Reference proteome</keyword>
<evidence type="ECO:0000256" key="1">
    <source>
        <dbReference type="SAM" id="MobiDB-lite"/>
    </source>
</evidence>
<dbReference type="Proteomes" id="UP000235392">
    <property type="component" value="Unassembled WGS sequence"/>
</dbReference>
<evidence type="ECO:0000313" key="3">
    <source>
        <dbReference type="EMBL" id="PLW16785.1"/>
    </source>
</evidence>
<organism evidence="2 4">
    <name type="scientific">Puccinia coronata f. sp. avenae</name>
    <dbReference type="NCBI Taxonomy" id="200324"/>
    <lineage>
        <taxon>Eukaryota</taxon>
        <taxon>Fungi</taxon>
        <taxon>Dikarya</taxon>
        <taxon>Basidiomycota</taxon>
        <taxon>Pucciniomycotina</taxon>
        <taxon>Pucciniomycetes</taxon>
        <taxon>Pucciniales</taxon>
        <taxon>Pucciniaceae</taxon>
        <taxon>Puccinia</taxon>
    </lineage>
</organism>
<feature type="region of interest" description="Disordered" evidence="1">
    <location>
        <begin position="142"/>
        <end position="250"/>
    </location>
</feature>
<accession>A0A2N5SL90</accession>
<protein>
    <submittedName>
        <fullName evidence="2">Uncharacterized protein</fullName>
    </submittedName>
</protein>
<dbReference type="Proteomes" id="UP000235388">
    <property type="component" value="Unassembled WGS sequence"/>
</dbReference>
<dbReference type="OrthoDB" id="2501106at2759"/>
<gene>
    <name evidence="2" type="ORF">PCANC_18118</name>
    <name evidence="3" type="ORF">PCASD_17177</name>
</gene>
<dbReference type="EMBL" id="PGCI01000764">
    <property type="protein sequence ID" value="PLW16785.1"/>
    <property type="molecule type" value="Genomic_DNA"/>
</dbReference>
<feature type="region of interest" description="Disordered" evidence="1">
    <location>
        <begin position="267"/>
        <end position="300"/>
    </location>
</feature>
<feature type="compositionally biased region" description="Low complexity" evidence="1">
    <location>
        <begin position="211"/>
        <end position="230"/>
    </location>
</feature>
<comment type="caution">
    <text evidence="2">The sequence shown here is derived from an EMBL/GenBank/DDBJ whole genome shotgun (WGS) entry which is preliminary data.</text>
</comment>